<accession>A0A6J5ZWX7</accession>
<protein>
    <submittedName>
        <fullName evidence="2">Unannotated protein</fullName>
    </submittedName>
</protein>
<evidence type="ECO:0000259" key="1">
    <source>
        <dbReference type="Pfam" id="PF07479"/>
    </source>
</evidence>
<gene>
    <name evidence="2" type="ORF">UFOPK3547_01179</name>
</gene>
<dbReference type="GO" id="GO:0005975">
    <property type="term" value="P:carbohydrate metabolic process"/>
    <property type="evidence" value="ECO:0007669"/>
    <property type="project" value="InterPro"/>
</dbReference>
<dbReference type="InterPro" id="IPR008927">
    <property type="entry name" value="6-PGluconate_DH-like_C_sf"/>
</dbReference>
<dbReference type="SUPFAM" id="SSF48179">
    <property type="entry name" value="6-phosphogluconate dehydrogenase C-terminal domain-like"/>
    <property type="match status" value="1"/>
</dbReference>
<organism evidence="2">
    <name type="scientific">freshwater metagenome</name>
    <dbReference type="NCBI Taxonomy" id="449393"/>
    <lineage>
        <taxon>unclassified sequences</taxon>
        <taxon>metagenomes</taxon>
        <taxon>ecological metagenomes</taxon>
    </lineage>
</organism>
<feature type="domain" description="Glycerol-3-phosphate dehydrogenase NAD-dependent C-terminal" evidence="1">
    <location>
        <begin position="6"/>
        <end position="141"/>
    </location>
</feature>
<proteinExistence type="predicted"/>
<dbReference type="Gene3D" id="1.10.1040.10">
    <property type="entry name" value="N-(1-d-carboxylethyl)-l-norvaline Dehydrogenase, domain 2"/>
    <property type="match status" value="1"/>
</dbReference>
<sequence>MSLTQDIVGVEMAGVATNAAVLAATTASVGGPNAAGAAAGKVFSELAGYADSLGGDPQSWTGLAGVGDLVASVVAAGGRNRRAGELLAAGVPAGEIRPEIGQVAEALDSLPLLAEALGRANVRAPATAALADVVAGSSDAASFAESVIHPHRVVGARVV</sequence>
<name>A0A6J5ZWX7_9ZZZZ</name>
<evidence type="ECO:0000313" key="2">
    <source>
        <dbReference type="EMBL" id="CAB4345852.1"/>
    </source>
</evidence>
<dbReference type="Pfam" id="PF07479">
    <property type="entry name" value="NAD_Gly3P_dh_C"/>
    <property type="match status" value="1"/>
</dbReference>
<dbReference type="InterPro" id="IPR013328">
    <property type="entry name" value="6PGD_dom2"/>
</dbReference>
<dbReference type="GO" id="GO:0006072">
    <property type="term" value="P:glycerol-3-phosphate metabolic process"/>
    <property type="evidence" value="ECO:0007669"/>
    <property type="project" value="InterPro"/>
</dbReference>
<dbReference type="InterPro" id="IPR006109">
    <property type="entry name" value="G3P_DH_NAD-dep_C"/>
</dbReference>
<reference evidence="2" key="1">
    <citation type="submission" date="2020-05" db="EMBL/GenBank/DDBJ databases">
        <authorList>
            <person name="Chiriac C."/>
            <person name="Salcher M."/>
            <person name="Ghai R."/>
            <person name="Kavagutti S V."/>
        </authorList>
    </citation>
    <scope>NUCLEOTIDE SEQUENCE</scope>
</reference>
<dbReference type="AlphaFoldDB" id="A0A6J5ZWX7"/>
<dbReference type="EMBL" id="CAESAN010000101">
    <property type="protein sequence ID" value="CAB4345852.1"/>
    <property type="molecule type" value="Genomic_DNA"/>
</dbReference>